<dbReference type="Gene3D" id="3.40.50.2020">
    <property type="match status" value="1"/>
</dbReference>
<protein>
    <recommendedName>
        <fullName evidence="8">Uracil phosphoribosyltransferase homolog</fullName>
    </recommendedName>
</protein>
<sequence length="246" mass="27761">MEQQEEEEECISSAETSPSLSPKNALLTMAGNMDEAYKSSILSFPNLKLLECHGQIRELQTIIRNKSTTRNEFIFCADRLIRIVVEQGLDCIPTYECTVTTPTGMKYTGVKFEKMTCAVSIVRSGEAMEKGMRDCFRSICIGKILIKRDTDTNVARVYYAKFPSKIEHRTVLLLYPVLETGATVKAAVKVLKDHGVQEKNIVFVNLFSSFKGVESLLKKYPEITMLTSEVHEFCPNHFGQKYFGVS</sequence>
<reference evidence="12" key="1">
    <citation type="journal article" date="2010" name="Nature">
        <title>The Amphimedon queenslandica genome and the evolution of animal complexity.</title>
        <authorList>
            <person name="Srivastava M."/>
            <person name="Simakov O."/>
            <person name="Chapman J."/>
            <person name="Fahey B."/>
            <person name="Gauthier M.E."/>
            <person name="Mitros T."/>
            <person name="Richards G.S."/>
            <person name="Conaco C."/>
            <person name="Dacre M."/>
            <person name="Hellsten U."/>
            <person name="Larroux C."/>
            <person name="Putnam N.H."/>
            <person name="Stanke M."/>
            <person name="Adamska M."/>
            <person name="Darling A."/>
            <person name="Degnan S.M."/>
            <person name="Oakley T.H."/>
            <person name="Plachetzki D.C."/>
            <person name="Zhai Y."/>
            <person name="Adamski M."/>
            <person name="Calcino A."/>
            <person name="Cummins S.F."/>
            <person name="Goodstein D.M."/>
            <person name="Harris C."/>
            <person name="Jackson D.J."/>
            <person name="Leys S.P."/>
            <person name="Shu S."/>
            <person name="Woodcroft B.J."/>
            <person name="Vervoort M."/>
            <person name="Kosik K.S."/>
            <person name="Manning G."/>
            <person name="Degnan B.M."/>
            <person name="Rokhsar D.S."/>
        </authorList>
    </citation>
    <scope>NUCLEOTIDE SEQUENCE [LARGE SCALE GENOMIC DNA]</scope>
</reference>
<evidence type="ECO:0000256" key="3">
    <source>
        <dbReference type="ARBA" id="ARBA00009516"/>
    </source>
</evidence>
<keyword evidence="7" id="KW-0539">Nucleus</keyword>
<feature type="compositionally biased region" description="Polar residues" evidence="9">
    <location>
        <begin position="13"/>
        <end position="22"/>
    </location>
</feature>
<gene>
    <name evidence="11" type="primary">100638330</name>
</gene>
<dbReference type="EnsemblMetazoa" id="XM_003384022.3">
    <property type="protein sequence ID" value="XP_003384070.2"/>
    <property type="gene ID" value="LOC100638330"/>
</dbReference>
<dbReference type="OMA" id="IYCKLPE"/>
<dbReference type="STRING" id="400682.A0A1X7VIP1"/>
<keyword evidence="5" id="KW-0547">Nucleotide-binding</keyword>
<feature type="domain" description="Phosphoribosyltransferase" evidence="10">
    <location>
        <begin position="53"/>
        <end position="232"/>
    </location>
</feature>
<dbReference type="InParanoid" id="A0A1X7VIP1"/>
<evidence type="ECO:0000256" key="9">
    <source>
        <dbReference type="SAM" id="MobiDB-lite"/>
    </source>
</evidence>
<evidence type="ECO:0000256" key="2">
    <source>
        <dbReference type="ARBA" id="ARBA00004496"/>
    </source>
</evidence>
<dbReference type="KEGG" id="aqu:100638330"/>
<name>A0A1X7VIP1_AMPQE</name>
<proteinExistence type="inferred from homology"/>
<dbReference type="SUPFAM" id="SSF53271">
    <property type="entry name" value="PRTase-like"/>
    <property type="match status" value="1"/>
</dbReference>
<dbReference type="Proteomes" id="UP000007879">
    <property type="component" value="Unassembled WGS sequence"/>
</dbReference>
<evidence type="ECO:0000256" key="1">
    <source>
        <dbReference type="ARBA" id="ARBA00004123"/>
    </source>
</evidence>
<organism evidence="11">
    <name type="scientific">Amphimedon queenslandica</name>
    <name type="common">Sponge</name>
    <dbReference type="NCBI Taxonomy" id="400682"/>
    <lineage>
        <taxon>Eukaryota</taxon>
        <taxon>Metazoa</taxon>
        <taxon>Porifera</taxon>
        <taxon>Demospongiae</taxon>
        <taxon>Heteroscleromorpha</taxon>
        <taxon>Haplosclerida</taxon>
        <taxon>Niphatidae</taxon>
        <taxon>Amphimedon</taxon>
    </lineage>
</organism>
<keyword evidence="6" id="KW-0342">GTP-binding</keyword>
<keyword evidence="12" id="KW-1185">Reference proteome</keyword>
<evidence type="ECO:0000313" key="12">
    <source>
        <dbReference type="Proteomes" id="UP000007879"/>
    </source>
</evidence>
<evidence type="ECO:0000256" key="7">
    <source>
        <dbReference type="ARBA" id="ARBA00023242"/>
    </source>
</evidence>
<dbReference type="GO" id="GO:0005634">
    <property type="term" value="C:nucleus"/>
    <property type="evidence" value="ECO:0007669"/>
    <property type="project" value="UniProtKB-SubCell"/>
</dbReference>
<evidence type="ECO:0000256" key="6">
    <source>
        <dbReference type="ARBA" id="ARBA00023134"/>
    </source>
</evidence>
<reference evidence="11" key="2">
    <citation type="submission" date="2017-05" db="UniProtKB">
        <authorList>
            <consortium name="EnsemblMetazoa"/>
        </authorList>
    </citation>
    <scope>IDENTIFICATION</scope>
</reference>
<dbReference type="CDD" id="cd06223">
    <property type="entry name" value="PRTases_typeI"/>
    <property type="match status" value="1"/>
</dbReference>
<dbReference type="GO" id="GO:0005525">
    <property type="term" value="F:GTP binding"/>
    <property type="evidence" value="ECO:0007669"/>
    <property type="project" value="UniProtKB-KW"/>
</dbReference>
<dbReference type="InterPro" id="IPR000836">
    <property type="entry name" value="PRTase_dom"/>
</dbReference>
<dbReference type="EnsemblMetazoa" id="Aqu2.1.39917_001">
    <property type="protein sequence ID" value="Aqu2.1.39917_001"/>
    <property type="gene ID" value="Aqu2.1.39917"/>
</dbReference>
<dbReference type="eggNOG" id="KOG1017">
    <property type="taxonomic scope" value="Eukaryota"/>
</dbReference>
<accession>A0A1X7VIP1</accession>
<comment type="similarity">
    <text evidence="3">Belongs to the UPRTase family.</text>
</comment>
<evidence type="ECO:0000256" key="4">
    <source>
        <dbReference type="ARBA" id="ARBA00022490"/>
    </source>
</evidence>
<dbReference type="InterPro" id="IPR029057">
    <property type="entry name" value="PRTase-like"/>
</dbReference>
<dbReference type="OrthoDB" id="106623at2759"/>
<evidence type="ECO:0000313" key="11">
    <source>
        <dbReference type="EnsemblMetazoa" id="Aqu2.1.39917_001"/>
    </source>
</evidence>
<feature type="region of interest" description="Disordered" evidence="9">
    <location>
        <begin position="1"/>
        <end position="23"/>
    </location>
</feature>
<dbReference type="GO" id="GO:0005737">
    <property type="term" value="C:cytoplasm"/>
    <property type="evidence" value="ECO:0007669"/>
    <property type="project" value="UniProtKB-SubCell"/>
</dbReference>
<dbReference type="FunFam" id="3.40.50.2020:FF:000026">
    <property type="entry name" value="Uracil phosphoribosyltransferase homolog"/>
    <property type="match status" value="1"/>
</dbReference>
<dbReference type="Pfam" id="PF14681">
    <property type="entry name" value="UPRTase"/>
    <property type="match status" value="1"/>
</dbReference>
<feature type="compositionally biased region" description="Acidic residues" evidence="9">
    <location>
        <begin position="1"/>
        <end position="10"/>
    </location>
</feature>
<dbReference type="FunCoup" id="A0A1X7VIP1">
    <property type="interactions" value="171"/>
</dbReference>
<dbReference type="AlphaFoldDB" id="A0A1X7VIP1"/>
<evidence type="ECO:0000256" key="5">
    <source>
        <dbReference type="ARBA" id="ARBA00022741"/>
    </source>
</evidence>
<evidence type="ECO:0000259" key="10">
    <source>
        <dbReference type="Pfam" id="PF14681"/>
    </source>
</evidence>
<comment type="subcellular location">
    <subcellularLocation>
        <location evidence="2">Cytoplasm</location>
    </subcellularLocation>
    <subcellularLocation>
        <location evidence="1">Nucleus</location>
    </subcellularLocation>
</comment>
<evidence type="ECO:0000256" key="8">
    <source>
        <dbReference type="ARBA" id="ARBA00044193"/>
    </source>
</evidence>
<keyword evidence="4" id="KW-0963">Cytoplasm</keyword>